<evidence type="ECO:0000313" key="3">
    <source>
        <dbReference type="EnsemblProtists" id="EOD35016"/>
    </source>
</evidence>
<dbReference type="InterPro" id="IPR005069">
    <property type="entry name" value="Nucl-diP-sugar_transferase"/>
</dbReference>
<accession>A0A0D3KGY1</accession>
<dbReference type="PaxDb" id="2903-EOD35016"/>
<evidence type="ECO:0000259" key="2">
    <source>
        <dbReference type="Pfam" id="PF03407"/>
    </source>
</evidence>
<dbReference type="RefSeq" id="XP_005787445.1">
    <property type="nucleotide sequence ID" value="XM_005787388.1"/>
</dbReference>
<sequence>MLGEKRNFGIPRQRMWNSAGRLPPFTAFGTDLEAEGALARVASQLAYQRELIIVCSDAAPTASASNALNTVLQLRALGLHHVLFLSDSPASCLSMRGALPDIACVWSSRLPKTMPANPGLCAKMYWGYAFYFYDLRKHYAARLAIEFGVNVLQTDTDVVWLSNPYPTLKGIYRGVQLVSMSDTPLVNAGVFYAQDVRPGDGAAWVLRELSRRLHLFITNSSAVKQYVPWAQPPYFANIDEQTLMNDVLRSSIANVTSYAQAPWKETAEYALLNFLGKEVGSPRPARAWLSIAPLWLFMPFPSSFSAREIRTCERNGTMGVDGAGAAPSLSGAWSRRAILRAHGWWEAGADRLLSAYYGWANRTSRLAVAEPAGEVRNGSCAAPLERGGAHRALLGTCGWMPPRACYRLHYSTAAELVDAKGSHAAELPRCSSFLSGIAGLLGRAPVAGGRRLEEEVPTLSQLTRLRDAASDDLARARAQLRAAQNGPERRQQRHHEHAHVLRRRLREAACDGGGVLHLLPPPSDEREELLALLRSTALLRHPVRQLPPLLANVRSALGVPASWGNAERQRDEYVAEWVEALYGPQILSPALSIVSVVWVLVASACSCSWWRVAWAAWM</sequence>
<dbReference type="GeneID" id="17280286"/>
<organism evidence="3 4">
    <name type="scientific">Emiliania huxleyi (strain CCMP1516)</name>
    <dbReference type="NCBI Taxonomy" id="280463"/>
    <lineage>
        <taxon>Eukaryota</taxon>
        <taxon>Haptista</taxon>
        <taxon>Haptophyta</taxon>
        <taxon>Prymnesiophyceae</taxon>
        <taxon>Isochrysidales</taxon>
        <taxon>Noelaerhabdaceae</taxon>
        <taxon>Emiliania</taxon>
    </lineage>
</organism>
<keyword evidence="1" id="KW-0175">Coiled coil</keyword>
<evidence type="ECO:0000256" key="1">
    <source>
        <dbReference type="SAM" id="Coils"/>
    </source>
</evidence>
<evidence type="ECO:0000313" key="4">
    <source>
        <dbReference type="Proteomes" id="UP000013827"/>
    </source>
</evidence>
<dbReference type="EnsemblProtists" id="EOD35016">
    <property type="protein sequence ID" value="EOD35016"/>
    <property type="gene ID" value="EMIHUDRAFT_455458"/>
</dbReference>
<feature type="coiled-coil region" evidence="1">
    <location>
        <begin position="459"/>
        <end position="486"/>
    </location>
</feature>
<proteinExistence type="predicted"/>
<reference evidence="3" key="2">
    <citation type="submission" date="2024-10" db="UniProtKB">
        <authorList>
            <consortium name="EnsemblProtists"/>
        </authorList>
    </citation>
    <scope>IDENTIFICATION</scope>
</reference>
<dbReference type="Pfam" id="PF03407">
    <property type="entry name" value="Nucleotid_trans"/>
    <property type="match status" value="1"/>
</dbReference>
<dbReference type="Proteomes" id="UP000013827">
    <property type="component" value="Unassembled WGS sequence"/>
</dbReference>
<dbReference type="AlphaFoldDB" id="A0A0D3KGY1"/>
<reference evidence="4" key="1">
    <citation type="journal article" date="2013" name="Nature">
        <title>Pan genome of the phytoplankton Emiliania underpins its global distribution.</title>
        <authorList>
            <person name="Read B.A."/>
            <person name="Kegel J."/>
            <person name="Klute M.J."/>
            <person name="Kuo A."/>
            <person name="Lefebvre S.C."/>
            <person name="Maumus F."/>
            <person name="Mayer C."/>
            <person name="Miller J."/>
            <person name="Monier A."/>
            <person name="Salamov A."/>
            <person name="Young J."/>
            <person name="Aguilar M."/>
            <person name="Claverie J.M."/>
            <person name="Frickenhaus S."/>
            <person name="Gonzalez K."/>
            <person name="Herman E.K."/>
            <person name="Lin Y.C."/>
            <person name="Napier J."/>
            <person name="Ogata H."/>
            <person name="Sarno A.F."/>
            <person name="Shmutz J."/>
            <person name="Schroeder D."/>
            <person name="de Vargas C."/>
            <person name="Verret F."/>
            <person name="von Dassow P."/>
            <person name="Valentin K."/>
            <person name="Van de Peer Y."/>
            <person name="Wheeler G."/>
            <person name="Dacks J.B."/>
            <person name="Delwiche C.F."/>
            <person name="Dyhrman S.T."/>
            <person name="Glockner G."/>
            <person name="John U."/>
            <person name="Richards T."/>
            <person name="Worden A.Z."/>
            <person name="Zhang X."/>
            <person name="Grigoriev I.V."/>
            <person name="Allen A.E."/>
            <person name="Bidle K."/>
            <person name="Borodovsky M."/>
            <person name="Bowler C."/>
            <person name="Brownlee C."/>
            <person name="Cock J.M."/>
            <person name="Elias M."/>
            <person name="Gladyshev V.N."/>
            <person name="Groth M."/>
            <person name="Guda C."/>
            <person name="Hadaegh A."/>
            <person name="Iglesias-Rodriguez M.D."/>
            <person name="Jenkins J."/>
            <person name="Jones B.M."/>
            <person name="Lawson T."/>
            <person name="Leese F."/>
            <person name="Lindquist E."/>
            <person name="Lobanov A."/>
            <person name="Lomsadze A."/>
            <person name="Malik S.B."/>
            <person name="Marsh M.E."/>
            <person name="Mackinder L."/>
            <person name="Mock T."/>
            <person name="Mueller-Roeber B."/>
            <person name="Pagarete A."/>
            <person name="Parker M."/>
            <person name="Probert I."/>
            <person name="Quesneville H."/>
            <person name="Raines C."/>
            <person name="Rensing S.A."/>
            <person name="Riano-Pachon D.M."/>
            <person name="Richier S."/>
            <person name="Rokitta S."/>
            <person name="Shiraiwa Y."/>
            <person name="Soanes D.M."/>
            <person name="van der Giezen M."/>
            <person name="Wahlund T.M."/>
            <person name="Williams B."/>
            <person name="Wilson W."/>
            <person name="Wolfe G."/>
            <person name="Wurch L.L."/>
        </authorList>
    </citation>
    <scope>NUCLEOTIDE SEQUENCE</scope>
</reference>
<dbReference type="HOGENOM" id="CLU_442426_0_0_1"/>
<name>A0A0D3KGY1_EMIH1</name>
<protein>
    <recommendedName>
        <fullName evidence="2">Nucleotide-diphospho-sugar transferase domain-containing protein</fullName>
    </recommendedName>
</protein>
<dbReference type="KEGG" id="ehx:EMIHUDRAFT_455458"/>
<feature type="domain" description="Nucleotide-diphospho-sugar transferase" evidence="2">
    <location>
        <begin position="137"/>
        <end position="252"/>
    </location>
</feature>
<keyword evidence="4" id="KW-1185">Reference proteome</keyword>